<evidence type="ECO:0000256" key="1">
    <source>
        <dbReference type="SAM" id="MobiDB-lite"/>
    </source>
</evidence>
<dbReference type="EMBL" id="BSYO01000002">
    <property type="protein sequence ID" value="GMH00781.1"/>
    <property type="molecule type" value="Genomic_DNA"/>
</dbReference>
<evidence type="ECO:0000313" key="2">
    <source>
        <dbReference type="EMBL" id="GMH00781.1"/>
    </source>
</evidence>
<dbReference type="Proteomes" id="UP001279734">
    <property type="component" value="Unassembled WGS sequence"/>
</dbReference>
<proteinExistence type="predicted"/>
<accession>A0AAD3P762</accession>
<protein>
    <submittedName>
        <fullName evidence="2">Uncharacterized protein</fullName>
    </submittedName>
</protein>
<feature type="region of interest" description="Disordered" evidence="1">
    <location>
        <begin position="1"/>
        <end position="53"/>
    </location>
</feature>
<organism evidence="2 3">
    <name type="scientific">Nepenthes gracilis</name>
    <name type="common">Slender pitcher plant</name>
    <dbReference type="NCBI Taxonomy" id="150966"/>
    <lineage>
        <taxon>Eukaryota</taxon>
        <taxon>Viridiplantae</taxon>
        <taxon>Streptophyta</taxon>
        <taxon>Embryophyta</taxon>
        <taxon>Tracheophyta</taxon>
        <taxon>Spermatophyta</taxon>
        <taxon>Magnoliopsida</taxon>
        <taxon>eudicotyledons</taxon>
        <taxon>Gunneridae</taxon>
        <taxon>Pentapetalae</taxon>
        <taxon>Caryophyllales</taxon>
        <taxon>Nepenthaceae</taxon>
        <taxon>Nepenthes</taxon>
    </lineage>
</organism>
<evidence type="ECO:0000313" key="3">
    <source>
        <dbReference type="Proteomes" id="UP001279734"/>
    </source>
</evidence>
<reference evidence="2" key="1">
    <citation type="submission" date="2023-05" db="EMBL/GenBank/DDBJ databases">
        <title>Nepenthes gracilis genome sequencing.</title>
        <authorList>
            <person name="Fukushima K."/>
        </authorList>
    </citation>
    <scope>NUCLEOTIDE SEQUENCE</scope>
    <source>
        <strain evidence="2">SING2019-196</strain>
    </source>
</reference>
<dbReference type="AlphaFoldDB" id="A0AAD3P762"/>
<name>A0AAD3P762_NEPGR</name>
<comment type="caution">
    <text evidence="2">The sequence shown here is derived from an EMBL/GenBank/DDBJ whole genome shotgun (WGS) entry which is preliminary data.</text>
</comment>
<sequence>MAKQKLRSGLKSQREIANRNELPKLGTCERKTGVPSIVNHPRQTKLAMHTSRKSQTCCQLDQELVSEGSILPKRTNTSKLAGTLFRDNVREDS</sequence>
<feature type="compositionally biased region" description="Basic and acidic residues" evidence="1">
    <location>
        <begin position="12"/>
        <end position="32"/>
    </location>
</feature>
<gene>
    <name evidence="2" type="ORF">Nepgr_002620</name>
</gene>
<keyword evidence="3" id="KW-1185">Reference proteome</keyword>